<reference evidence="2 3" key="1">
    <citation type="submission" date="2021-06" db="EMBL/GenBank/DDBJ databases">
        <title>Caerostris extrusa draft genome.</title>
        <authorList>
            <person name="Kono N."/>
            <person name="Arakawa K."/>
        </authorList>
    </citation>
    <scope>NUCLEOTIDE SEQUENCE [LARGE SCALE GENOMIC DNA]</scope>
</reference>
<accession>A0AAV4Y1N4</accession>
<organism evidence="2 3">
    <name type="scientific">Caerostris extrusa</name>
    <name type="common">Bark spider</name>
    <name type="synonym">Caerostris bankana</name>
    <dbReference type="NCBI Taxonomy" id="172846"/>
    <lineage>
        <taxon>Eukaryota</taxon>
        <taxon>Metazoa</taxon>
        <taxon>Ecdysozoa</taxon>
        <taxon>Arthropoda</taxon>
        <taxon>Chelicerata</taxon>
        <taxon>Arachnida</taxon>
        <taxon>Araneae</taxon>
        <taxon>Araneomorphae</taxon>
        <taxon>Entelegynae</taxon>
        <taxon>Araneoidea</taxon>
        <taxon>Araneidae</taxon>
        <taxon>Caerostris</taxon>
    </lineage>
</organism>
<dbReference type="AlphaFoldDB" id="A0AAV4Y1N4"/>
<feature type="compositionally biased region" description="Pro residues" evidence="1">
    <location>
        <begin position="80"/>
        <end position="89"/>
    </location>
</feature>
<keyword evidence="3" id="KW-1185">Reference proteome</keyword>
<evidence type="ECO:0000313" key="3">
    <source>
        <dbReference type="Proteomes" id="UP001054945"/>
    </source>
</evidence>
<evidence type="ECO:0000313" key="2">
    <source>
        <dbReference type="EMBL" id="GIZ00356.1"/>
    </source>
</evidence>
<proteinExistence type="predicted"/>
<sequence length="89" mass="10104">MKQLIHIVYAISIMKLIKTFTISSLSFTLAKEWEPNTSSGETRKLISTKSWDPRRIVLETGRDASPRVRDALTRTARPNLPAPLRPIKS</sequence>
<evidence type="ECO:0008006" key="4">
    <source>
        <dbReference type="Google" id="ProtNLM"/>
    </source>
</evidence>
<feature type="region of interest" description="Disordered" evidence="1">
    <location>
        <begin position="67"/>
        <end position="89"/>
    </location>
</feature>
<comment type="caution">
    <text evidence="2">The sequence shown here is derived from an EMBL/GenBank/DDBJ whole genome shotgun (WGS) entry which is preliminary data.</text>
</comment>
<evidence type="ECO:0000256" key="1">
    <source>
        <dbReference type="SAM" id="MobiDB-lite"/>
    </source>
</evidence>
<dbReference type="EMBL" id="BPLR01001146">
    <property type="protein sequence ID" value="GIZ00356.1"/>
    <property type="molecule type" value="Genomic_DNA"/>
</dbReference>
<dbReference type="Proteomes" id="UP001054945">
    <property type="component" value="Unassembled WGS sequence"/>
</dbReference>
<protein>
    <recommendedName>
        <fullName evidence="4">Secreted protein</fullName>
    </recommendedName>
</protein>
<gene>
    <name evidence="2" type="ORF">CEXT_595801</name>
</gene>
<name>A0AAV4Y1N4_CAEEX</name>